<gene>
    <name evidence="16" type="primary">mutY</name>
    <name evidence="16" type="ORF">GCM10023116_44350</name>
</gene>
<evidence type="ECO:0000256" key="10">
    <source>
        <dbReference type="ARBA" id="ARBA00023004"/>
    </source>
</evidence>
<name>A0ABP8V8C3_9GAMM</name>
<dbReference type="EC" id="3.2.2.31" evidence="4 14"/>
<dbReference type="RefSeq" id="WP_345198664.1">
    <property type="nucleotide sequence ID" value="NZ_BAABFL010000470.1"/>
</dbReference>
<evidence type="ECO:0000256" key="2">
    <source>
        <dbReference type="ARBA" id="ARBA00002933"/>
    </source>
</evidence>
<dbReference type="InterPro" id="IPR005760">
    <property type="entry name" value="A/G_AdeGlyc_MutY"/>
</dbReference>
<keyword evidence="13 14" id="KW-0326">Glycosidase</keyword>
<dbReference type="InterPro" id="IPR000445">
    <property type="entry name" value="HhH_motif"/>
</dbReference>
<keyword evidence="9" id="KW-0378">Hydrolase</keyword>
<dbReference type="Proteomes" id="UP001500604">
    <property type="component" value="Unassembled WGS sequence"/>
</dbReference>
<organism evidence="16 17">
    <name type="scientific">Kistimonas scapharcae</name>
    <dbReference type="NCBI Taxonomy" id="1036133"/>
    <lineage>
        <taxon>Bacteria</taxon>
        <taxon>Pseudomonadati</taxon>
        <taxon>Pseudomonadota</taxon>
        <taxon>Gammaproteobacteria</taxon>
        <taxon>Oceanospirillales</taxon>
        <taxon>Endozoicomonadaceae</taxon>
        <taxon>Kistimonas</taxon>
    </lineage>
</organism>
<dbReference type="EMBL" id="BAABFL010000470">
    <property type="protein sequence ID" value="GAA4652151.1"/>
    <property type="molecule type" value="Genomic_DNA"/>
</dbReference>
<evidence type="ECO:0000256" key="13">
    <source>
        <dbReference type="ARBA" id="ARBA00023295"/>
    </source>
</evidence>
<comment type="cofactor">
    <cofactor evidence="14">
        <name>[4Fe-4S] cluster</name>
        <dbReference type="ChEBI" id="CHEBI:49883"/>
    </cofactor>
    <text evidence="14">Binds 1 [4Fe-4S] cluster.</text>
</comment>
<dbReference type="InterPro" id="IPR029119">
    <property type="entry name" value="MutY_C"/>
</dbReference>
<keyword evidence="6" id="KW-0004">4Fe-4S</keyword>
<dbReference type="NCBIfam" id="NF008132">
    <property type="entry name" value="PRK10880.1"/>
    <property type="match status" value="1"/>
</dbReference>
<comment type="catalytic activity">
    <reaction evidence="1 14">
        <text>Hydrolyzes free adenine bases from 7,8-dihydro-8-oxoguanine:adenine mismatched double-stranded DNA, leaving an apurinic site.</text>
        <dbReference type="EC" id="3.2.2.31"/>
    </reaction>
</comment>
<dbReference type="InterPro" id="IPR015797">
    <property type="entry name" value="NUDIX_hydrolase-like_dom_sf"/>
</dbReference>
<dbReference type="PANTHER" id="PTHR42944:SF1">
    <property type="entry name" value="ADENINE DNA GLYCOSYLASE"/>
    <property type="match status" value="1"/>
</dbReference>
<dbReference type="PANTHER" id="PTHR42944">
    <property type="entry name" value="ADENINE DNA GLYCOSYLASE"/>
    <property type="match status" value="1"/>
</dbReference>
<keyword evidence="7" id="KW-0479">Metal-binding</keyword>
<keyword evidence="8 14" id="KW-0227">DNA damage</keyword>
<dbReference type="Gene3D" id="3.90.79.10">
    <property type="entry name" value="Nucleoside Triphosphate Pyrophosphohydrolase"/>
    <property type="match status" value="1"/>
</dbReference>
<dbReference type="Pfam" id="PF00633">
    <property type="entry name" value="HHH"/>
    <property type="match status" value="1"/>
</dbReference>
<reference evidence="17" key="1">
    <citation type="journal article" date="2019" name="Int. J. Syst. Evol. Microbiol.">
        <title>The Global Catalogue of Microorganisms (GCM) 10K type strain sequencing project: providing services to taxonomists for standard genome sequencing and annotation.</title>
        <authorList>
            <consortium name="The Broad Institute Genomics Platform"/>
            <consortium name="The Broad Institute Genome Sequencing Center for Infectious Disease"/>
            <person name="Wu L."/>
            <person name="Ma J."/>
        </authorList>
    </citation>
    <scope>NUCLEOTIDE SEQUENCE [LARGE SCALE GENOMIC DNA]</scope>
    <source>
        <strain evidence="17">JCM 17805</strain>
    </source>
</reference>
<evidence type="ECO:0000256" key="7">
    <source>
        <dbReference type="ARBA" id="ARBA00022723"/>
    </source>
</evidence>
<evidence type="ECO:0000256" key="14">
    <source>
        <dbReference type="RuleBase" id="RU365096"/>
    </source>
</evidence>
<accession>A0ABP8V8C3</accession>
<dbReference type="InterPro" id="IPR003265">
    <property type="entry name" value="HhH-GPD_domain"/>
</dbReference>
<dbReference type="NCBIfam" id="TIGR01084">
    <property type="entry name" value="mutY"/>
    <property type="match status" value="1"/>
</dbReference>
<dbReference type="Pfam" id="PF14815">
    <property type="entry name" value="NUDIX_4"/>
    <property type="match status" value="1"/>
</dbReference>
<dbReference type="InterPro" id="IPR023170">
    <property type="entry name" value="HhH_base_excis_C"/>
</dbReference>
<dbReference type="SUPFAM" id="SSF48150">
    <property type="entry name" value="DNA-glycosylase"/>
    <property type="match status" value="1"/>
</dbReference>
<proteinExistence type="inferred from homology"/>
<evidence type="ECO:0000256" key="1">
    <source>
        <dbReference type="ARBA" id="ARBA00000843"/>
    </source>
</evidence>
<feature type="domain" description="HhH-GPD" evidence="15">
    <location>
        <begin position="41"/>
        <end position="192"/>
    </location>
</feature>
<comment type="similarity">
    <text evidence="3 14">Belongs to the Nth/MutY family.</text>
</comment>
<dbReference type="InterPro" id="IPR044298">
    <property type="entry name" value="MIG/MutY"/>
</dbReference>
<sequence length="353" mass="39738">MSQTAGNFSQRVLDWYDQHGRKHLPWQQNITPYRVWISEIMLQQTQVKTVIPYFETFMERFPDVHALASAPVDDVLHLWSGLGYYSRARNLHKAACQVVERFHGEFPQSVDQLTELPGIGRSTAGAIASISMGIRAPILDGNVKRVLARHHAIDGWPGQSTVANKLWDIAENHTPSERLPQYTQAMMDLGAMICTRTRPTCHLCPLQESCMAHAMGDTAAYPGKKTKKTLPERQVRMLMVVNHVGEVLMQKRPSQGIWGGLWNFPEVSIDESLDEKAEAMVGTGLYGMETWTPFRHTFSHYHLDITPIKAFTADESYAFHGNTQWCWISVTSTAHLGMPAPVMKLLGLLAKSL</sequence>
<evidence type="ECO:0000313" key="16">
    <source>
        <dbReference type="EMBL" id="GAA4652151.1"/>
    </source>
</evidence>
<dbReference type="PROSITE" id="PS01155">
    <property type="entry name" value="ENDONUCLEASE_III_2"/>
    <property type="match status" value="1"/>
</dbReference>
<evidence type="ECO:0000313" key="17">
    <source>
        <dbReference type="Proteomes" id="UP001500604"/>
    </source>
</evidence>
<evidence type="ECO:0000256" key="5">
    <source>
        <dbReference type="ARBA" id="ARBA00022023"/>
    </source>
</evidence>
<dbReference type="SUPFAM" id="SSF55811">
    <property type="entry name" value="Nudix"/>
    <property type="match status" value="1"/>
</dbReference>
<dbReference type="Gene3D" id="1.10.1670.10">
    <property type="entry name" value="Helix-hairpin-Helix base-excision DNA repair enzymes (C-terminal)"/>
    <property type="match status" value="1"/>
</dbReference>
<dbReference type="InterPro" id="IPR011257">
    <property type="entry name" value="DNA_glycosylase"/>
</dbReference>
<keyword evidence="10 14" id="KW-0408">Iron</keyword>
<evidence type="ECO:0000256" key="3">
    <source>
        <dbReference type="ARBA" id="ARBA00008343"/>
    </source>
</evidence>
<evidence type="ECO:0000256" key="9">
    <source>
        <dbReference type="ARBA" id="ARBA00022801"/>
    </source>
</evidence>
<evidence type="ECO:0000256" key="11">
    <source>
        <dbReference type="ARBA" id="ARBA00023014"/>
    </source>
</evidence>
<dbReference type="CDD" id="cd00056">
    <property type="entry name" value="ENDO3c"/>
    <property type="match status" value="1"/>
</dbReference>
<evidence type="ECO:0000256" key="4">
    <source>
        <dbReference type="ARBA" id="ARBA00012045"/>
    </source>
</evidence>
<evidence type="ECO:0000259" key="15">
    <source>
        <dbReference type="SMART" id="SM00478"/>
    </source>
</evidence>
<dbReference type="InterPro" id="IPR004036">
    <property type="entry name" value="Endonuclease-III-like_CS2"/>
</dbReference>
<comment type="function">
    <text evidence="2">Adenine glycosylase active on G-A mispairs. MutY also corrects error-prone DNA synthesis past GO lesions which are due to the oxidatively damaged form of guanine: 7,8-dihydro-8-oxoguanine (8-oxo-dGTP).</text>
</comment>
<protein>
    <recommendedName>
        <fullName evidence="5 14">Adenine DNA glycosylase</fullName>
        <ecNumber evidence="4 14">3.2.2.31</ecNumber>
    </recommendedName>
</protein>
<dbReference type="SMART" id="SM00478">
    <property type="entry name" value="ENDO3c"/>
    <property type="match status" value="1"/>
</dbReference>
<keyword evidence="12" id="KW-0234">DNA repair</keyword>
<evidence type="ECO:0000256" key="12">
    <source>
        <dbReference type="ARBA" id="ARBA00023204"/>
    </source>
</evidence>
<comment type="caution">
    <text evidence="16">The sequence shown here is derived from an EMBL/GenBank/DDBJ whole genome shotgun (WGS) entry which is preliminary data.</text>
</comment>
<dbReference type="Gene3D" id="1.10.340.30">
    <property type="entry name" value="Hypothetical protein, domain 2"/>
    <property type="match status" value="1"/>
</dbReference>
<evidence type="ECO:0000256" key="8">
    <source>
        <dbReference type="ARBA" id="ARBA00022763"/>
    </source>
</evidence>
<evidence type="ECO:0000256" key="6">
    <source>
        <dbReference type="ARBA" id="ARBA00022485"/>
    </source>
</evidence>
<keyword evidence="17" id="KW-1185">Reference proteome</keyword>
<dbReference type="CDD" id="cd03431">
    <property type="entry name" value="NUDIX_DNA_Glycosylase_C-MutY"/>
    <property type="match status" value="1"/>
</dbReference>
<keyword evidence="11" id="KW-0411">Iron-sulfur</keyword>
<dbReference type="Pfam" id="PF00730">
    <property type="entry name" value="HhH-GPD"/>
    <property type="match status" value="1"/>
</dbReference>